<evidence type="ECO:0000259" key="4">
    <source>
        <dbReference type="Pfam" id="PF01926"/>
    </source>
</evidence>
<organism evidence="5 6">
    <name type="scientific">Prosthecobacter vanneervenii</name>
    <dbReference type="NCBI Taxonomy" id="48466"/>
    <lineage>
        <taxon>Bacteria</taxon>
        <taxon>Pseudomonadati</taxon>
        <taxon>Verrucomicrobiota</taxon>
        <taxon>Verrucomicrobiia</taxon>
        <taxon>Verrucomicrobiales</taxon>
        <taxon>Verrucomicrobiaceae</taxon>
        <taxon>Prosthecobacter</taxon>
    </lineage>
</organism>
<dbReference type="GO" id="GO:0005525">
    <property type="term" value="F:GTP binding"/>
    <property type="evidence" value="ECO:0007669"/>
    <property type="project" value="InterPro"/>
</dbReference>
<evidence type="ECO:0000313" key="5">
    <source>
        <dbReference type="EMBL" id="MBB5034490.1"/>
    </source>
</evidence>
<dbReference type="AlphaFoldDB" id="A0A7W8DLX2"/>
<keyword evidence="3" id="KW-0472">Membrane</keyword>
<dbReference type="RefSeq" id="WP_184342355.1">
    <property type="nucleotide sequence ID" value="NZ_JACHIG010000010.1"/>
</dbReference>
<sequence length="589" mass="66243">MIGDDYFELRSRIGTDLLALATIVRESGGDPESAAILDNLIASLKEPFVFVVVGEVNVGKSTFLNALFGQDFSSTGVVPTTGKILFFRHGEEHAIVPITPTLDEVHAPVDFLRDFHIVDTPGTNSVENEHQLITERFVPIADLVIFVFSAMNPWGASAWEFLQKVHREWMRHVIFVLQQCDLRSPEEIQVITDYMGQLTRQRFGRDFPLFPVSAKKAFLARGAGIERDRLLQESGYTALESHISSIVRHNSARLHKLASTMTLARQILERMRERYIAAMQQARRKAAVLQELQTERELQVDRTLKKILPALDATERDYHESVLRVAGLASDALATRKAFQRKDADETAPDSPEATRPQSLDHRLFQELQHRTGDRWRQVGLVLEEDVHQFERYLYAQGRGILFPTDVSLPAHDYGEDESELRRRFGTHIDSSLRRFVIGLQLDEGIEPGLENARVTARWFTRLIAPVILAPAITAWLDGPVGAAIALGAGLLLLAVVYLLTQVRLSQSRNAILDKLEESSVTLRALLHKQVTDDVTASFTRFLDTLTPAQADAARVEQEQSTQVERLRLLGDSFTALEHQIQTLTPVGR</sequence>
<feature type="coiled-coil region" evidence="1">
    <location>
        <begin position="265"/>
        <end position="292"/>
    </location>
</feature>
<dbReference type="Gene3D" id="3.40.50.300">
    <property type="entry name" value="P-loop containing nucleotide triphosphate hydrolases"/>
    <property type="match status" value="1"/>
</dbReference>
<dbReference type="PANTHER" id="PTHR43681:SF1">
    <property type="entry name" value="SARCALUMENIN"/>
    <property type="match status" value="1"/>
</dbReference>
<evidence type="ECO:0000256" key="2">
    <source>
        <dbReference type="SAM" id="MobiDB-lite"/>
    </source>
</evidence>
<feature type="domain" description="G" evidence="4">
    <location>
        <begin position="51"/>
        <end position="177"/>
    </location>
</feature>
<dbReference type="EMBL" id="JACHIG010000010">
    <property type="protein sequence ID" value="MBB5034490.1"/>
    <property type="molecule type" value="Genomic_DNA"/>
</dbReference>
<evidence type="ECO:0000313" key="6">
    <source>
        <dbReference type="Proteomes" id="UP000590740"/>
    </source>
</evidence>
<keyword evidence="3" id="KW-0812">Transmembrane</keyword>
<dbReference type="InterPro" id="IPR051943">
    <property type="entry name" value="TRAFAC_Dynamin-like_GTPase"/>
</dbReference>
<keyword evidence="6" id="KW-1185">Reference proteome</keyword>
<dbReference type="InterPro" id="IPR006073">
    <property type="entry name" value="GTP-bd"/>
</dbReference>
<evidence type="ECO:0000256" key="1">
    <source>
        <dbReference type="SAM" id="Coils"/>
    </source>
</evidence>
<dbReference type="Proteomes" id="UP000590740">
    <property type="component" value="Unassembled WGS sequence"/>
</dbReference>
<gene>
    <name evidence="5" type="ORF">HNQ65_004095</name>
</gene>
<dbReference type="InterPro" id="IPR027417">
    <property type="entry name" value="P-loop_NTPase"/>
</dbReference>
<feature type="transmembrane region" description="Helical" evidence="3">
    <location>
        <begin position="483"/>
        <end position="501"/>
    </location>
</feature>
<evidence type="ECO:0000256" key="3">
    <source>
        <dbReference type="SAM" id="Phobius"/>
    </source>
</evidence>
<dbReference type="CDD" id="cd09912">
    <property type="entry name" value="DLP_2"/>
    <property type="match status" value="1"/>
</dbReference>
<dbReference type="SUPFAM" id="SSF52540">
    <property type="entry name" value="P-loop containing nucleoside triphosphate hydrolases"/>
    <property type="match status" value="1"/>
</dbReference>
<keyword evidence="3" id="KW-1133">Transmembrane helix</keyword>
<name>A0A7W8DLX2_9BACT</name>
<proteinExistence type="predicted"/>
<protein>
    <submittedName>
        <fullName evidence="5">GTPase SAR1 family protein</fullName>
    </submittedName>
</protein>
<reference evidence="5 6" key="1">
    <citation type="submission" date="2020-08" db="EMBL/GenBank/DDBJ databases">
        <title>Genomic Encyclopedia of Type Strains, Phase IV (KMG-IV): sequencing the most valuable type-strain genomes for metagenomic binning, comparative biology and taxonomic classification.</title>
        <authorList>
            <person name="Goeker M."/>
        </authorList>
    </citation>
    <scope>NUCLEOTIDE SEQUENCE [LARGE SCALE GENOMIC DNA]</scope>
    <source>
        <strain evidence="5 6">DSM 12252</strain>
    </source>
</reference>
<accession>A0A7W8DLX2</accession>
<dbReference type="Pfam" id="PF01926">
    <property type="entry name" value="MMR_HSR1"/>
    <property type="match status" value="1"/>
</dbReference>
<comment type="caution">
    <text evidence="5">The sequence shown here is derived from an EMBL/GenBank/DDBJ whole genome shotgun (WGS) entry which is preliminary data.</text>
</comment>
<dbReference type="PANTHER" id="PTHR43681">
    <property type="entry name" value="TRANSMEMBRANE GTPASE FZO"/>
    <property type="match status" value="1"/>
</dbReference>
<keyword evidence="1" id="KW-0175">Coiled coil</keyword>
<feature type="region of interest" description="Disordered" evidence="2">
    <location>
        <begin position="339"/>
        <end position="362"/>
    </location>
</feature>